<gene>
    <name evidence="2" type="ORF">AMEX_G18343</name>
</gene>
<organism evidence="2 3">
    <name type="scientific">Astyanax mexicanus</name>
    <name type="common">Blind cave fish</name>
    <name type="synonym">Astyanax fasciatus mexicanus</name>
    <dbReference type="NCBI Taxonomy" id="7994"/>
    <lineage>
        <taxon>Eukaryota</taxon>
        <taxon>Metazoa</taxon>
        <taxon>Chordata</taxon>
        <taxon>Craniata</taxon>
        <taxon>Vertebrata</taxon>
        <taxon>Euteleostomi</taxon>
        <taxon>Actinopterygii</taxon>
        <taxon>Neopterygii</taxon>
        <taxon>Teleostei</taxon>
        <taxon>Ostariophysi</taxon>
        <taxon>Characiformes</taxon>
        <taxon>Characoidei</taxon>
        <taxon>Acestrorhamphidae</taxon>
        <taxon>Acestrorhamphinae</taxon>
        <taxon>Astyanax</taxon>
    </lineage>
</organism>
<sequence length="159" mass="17804">MAESGGLRCDPGRAGSEVDGGSEIEVDELDPDSKGILNNEEWKTVRKNSKKRKQRESDGERGEEEQRLERKIILRFQSPCTLNPLKIQLLSPRFPESCSPYRAALNPVPRFYRAAGGRGAGAAEGTELFTLCLHYLTHITCSGIFYIIHLLLPKDDIFI</sequence>
<reference evidence="2 3" key="1">
    <citation type="submission" date="2021-07" db="EMBL/GenBank/DDBJ databases">
        <authorList>
            <person name="Imarazene B."/>
            <person name="Zahm M."/>
            <person name="Klopp C."/>
            <person name="Cabau C."/>
            <person name="Beille S."/>
            <person name="Jouanno E."/>
            <person name="Castinel A."/>
            <person name="Lluch J."/>
            <person name="Gil L."/>
            <person name="Kuchtly C."/>
            <person name="Lopez Roques C."/>
            <person name="Donnadieu C."/>
            <person name="Parrinello H."/>
            <person name="Journot L."/>
            <person name="Du K."/>
            <person name="Schartl M."/>
            <person name="Retaux S."/>
            <person name="Guiguen Y."/>
        </authorList>
    </citation>
    <scope>NUCLEOTIDE SEQUENCE [LARGE SCALE GENOMIC DNA]</scope>
    <source>
        <strain evidence="2">Pach_M1</strain>
        <tissue evidence="2">Testis</tissue>
    </source>
</reference>
<dbReference type="EMBL" id="JAICCE010000015">
    <property type="protein sequence ID" value="KAG9267496.1"/>
    <property type="molecule type" value="Genomic_DNA"/>
</dbReference>
<evidence type="ECO:0000313" key="2">
    <source>
        <dbReference type="EMBL" id="KAG9267496.1"/>
    </source>
</evidence>
<feature type="region of interest" description="Disordered" evidence="1">
    <location>
        <begin position="1"/>
        <end position="66"/>
    </location>
</feature>
<feature type="compositionally biased region" description="Basic and acidic residues" evidence="1">
    <location>
        <begin position="55"/>
        <end position="66"/>
    </location>
</feature>
<dbReference type="Proteomes" id="UP000752171">
    <property type="component" value="Unassembled WGS sequence"/>
</dbReference>
<feature type="compositionally biased region" description="Basic residues" evidence="1">
    <location>
        <begin position="45"/>
        <end position="54"/>
    </location>
</feature>
<accession>A0A8T2LDT3</accession>
<proteinExistence type="predicted"/>
<dbReference type="AlphaFoldDB" id="A0A8T2LDT3"/>
<evidence type="ECO:0000256" key="1">
    <source>
        <dbReference type="SAM" id="MobiDB-lite"/>
    </source>
</evidence>
<evidence type="ECO:0000313" key="3">
    <source>
        <dbReference type="Proteomes" id="UP000752171"/>
    </source>
</evidence>
<feature type="compositionally biased region" description="Acidic residues" evidence="1">
    <location>
        <begin position="20"/>
        <end position="30"/>
    </location>
</feature>
<name>A0A8T2LDT3_ASTMX</name>
<comment type="caution">
    <text evidence="2">The sequence shown here is derived from an EMBL/GenBank/DDBJ whole genome shotgun (WGS) entry which is preliminary data.</text>
</comment>
<protein>
    <submittedName>
        <fullName evidence="2">Uncharacterized protein</fullName>
    </submittedName>
</protein>